<proteinExistence type="predicted"/>
<dbReference type="Proteomes" id="UP000789326">
    <property type="component" value="Unassembled WGS sequence"/>
</dbReference>
<evidence type="ECO:0000313" key="2">
    <source>
        <dbReference type="Proteomes" id="UP000789326"/>
    </source>
</evidence>
<dbReference type="EMBL" id="CAKKMG010000061">
    <property type="protein sequence ID" value="CAH0269492.1"/>
    <property type="molecule type" value="Genomic_DNA"/>
</dbReference>
<sequence>MAPVLFLAFYNVKILKWVISATILNIKNVLTLTVKRLKEISRVFLVWMTLQILL</sequence>
<accession>A0A9W4L6V7</accession>
<organism evidence="1 2">
    <name type="scientific">Peribacillus simplex</name>
    <dbReference type="NCBI Taxonomy" id="1478"/>
    <lineage>
        <taxon>Bacteria</taxon>
        <taxon>Bacillati</taxon>
        <taxon>Bacillota</taxon>
        <taxon>Bacilli</taxon>
        <taxon>Bacillales</taxon>
        <taxon>Bacillaceae</taxon>
        <taxon>Peribacillus</taxon>
    </lineage>
</organism>
<reference evidence="1" key="1">
    <citation type="submission" date="2021-11" db="EMBL/GenBank/DDBJ databases">
        <authorList>
            <person name="Bulgarelli D."/>
        </authorList>
    </citation>
    <scope>NUCLEOTIDE SEQUENCE</scope>
    <source>
        <strain evidence="1">Bi133</strain>
    </source>
</reference>
<comment type="caution">
    <text evidence="1">The sequence shown here is derived from an EMBL/GenBank/DDBJ whole genome shotgun (WGS) entry which is preliminary data.</text>
</comment>
<protein>
    <submittedName>
        <fullName evidence="1">Uncharacterized protein</fullName>
    </submittedName>
</protein>
<gene>
    <name evidence="1" type="ORF">SRABI133_03620</name>
</gene>
<dbReference type="AlphaFoldDB" id="A0A9W4L6V7"/>
<name>A0A9W4L6V7_9BACI</name>
<evidence type="ECO:0000313" key="1">
    <source>
        <dbReference type="EMBL" id="CAH0269492.1"/>
    </source>
</evidence>